<feature type="domain" description="TPX2 C-terminal" evidence="6">
    <location>
        <begin position="27"/>
        <end position="102"/>
    </location>
</feature>
<dbReference type="STRING" id="4155.A0A022R1P8"/>
<evidence type="ECO:0000259" key="6">
    <source>
        <dbReference type="Pfam" id="PF06886"/>
    </source>
</evidence>
<dbReference type="Proteomes" id="UP000030748">
    <property type="component" value="Unassembled WGS sequence"/>
</dbReference>
<dbReference type="InterPro" id="IPR009675">
    <property type="entry name" value="TPX2_fam"/>
</dbReference>
<evidence type="ECO:0000313" key="8">
    <source>
        <dbReference type="Proteomes" id="UP000030748"/>
    </source>
</evidence>
<name>A0A022R1P8_ERYGU</name>
<organism evidence="7 8">
    <name type="scientific">Erythranthe guttata</name>
    <name type="common">Yellow monkey flower</name>
    <name type="synonym">Mimulus guttatus</name>
    <dbReference type="NCBI Taxonomy" id="4155"/>
    <lineage>
        <taxon>Eukaryota</taxon>
        <taxon>Viridiplantae</taxon>
        <taxon>Streptophyta</taxon>
        <taxon>Embryophyta</taxon>
        <taxon>Tracheophyta</taxon>
        <taxon>Spermatophyta</taxon>
        <taxon>Magnoliopsida</taxon>
        <taxon>eudicotyledons</taxon>
        <taxon>Gunneridae</taxon>
        <taxon>Pentapetalae</taxon>
        <taxon>asterids</taxon>
        <taxon>lamiids</taxon>
        <taxon>Lamiales</taxon>
        <taxon>Phrymaceae</taxon>
        <taxon>Erythranthe</taxon>
    </lineage>
</organism>
<evidence type="ECO:0000256" key="2">
    <source>
        <dbReference type="ARBA" id="ARBA00005885"/>
    </source>
</evidence>
<keyword evidence="5" id="KW-0206">Cytoskeleton</keyword>
<dbReference type="PANTHER" id="PTHR14326">
    <property type="entry name" value="TARGETING PROTEIN FOR XKLP2"/>
    <property type="match status" value="1"/>
</dbReference>
<gene>
    <name evidence="7" type="ORF">MIMGU_mgv1a021449mg</name>
</gene>
<keyword evidence="4" id="KW-0493">Microtubule</keyword>
<evidence type="ECO:0000256" key="5">
    <source>
        <dbReference type="ARBA" id="ARBA00023212"/>
    </source>
</evidence>
<proteinExistence type="inferred from homology"/>
<dbReference type="InterPro" id="IPR027329">
    <property type="entry name" value="TPX2_C"/>
</dbReference>
<evidence type="ECO:0000256" key="3">
    <source>
        <dbReference type="ARBA" id="ARBA00022490"/>
    </source>
</evidence>
<keyword evidence="3" id="KW-0963">Cytoplasm</keyword>
<dbReference type="GO" id="GO:0060236">
    <property type="term" value="P:regulation of mitotic spindle organization"/>
    <property type="evidence" value="ECO:0007669"/>
    <property type="project" value="InterPro"/>
</dbReference>
<dbReference type="EMBL" id="KI630679">
    <property type="protein sequence ID" value="EYU34527.1"/>
    <property type="molecule type" value="Genomic_DNA"/>
</dbReference>
<protein>
    <recommendedName>
        <fullName evidence="6">TPX2 C-terminal domain-containing protein</fullName>
    </recommendedName>
</protein>
<comment type="similarity">
    <text evidence="2">Belongs to the TPX2 family.</text>
</comment>
<sequence length="123" mass="14469">MESPDKKSAQKDLQKCWIKENTKPSEFRLHTQQRAAQRAIFDSSVSIKLCIIEQHKKQVEKVLKVIEEEEVKMIRKEMIPRAQLMPLFDKPFLPQRSTRPLTIPREPSFLMTTNCKRSSRISC</sequence>
<reference evidence="7 8" key="1">
    <citation type="journal article" date="2013" name="Proc. Natl. Acad. Sci. U.S.A.">
        <title>Fine-scale variation in meiotic recombination in Mimulus inferred from population shotgun sequencing.</title>
        <authorList>
            <person name="Hellsten U."/>
            <person name="Wright K.M."/>
            <person name="Jenkins J."/>
            <person name="Shu S."/>
            <person name="Yuan Y."/>
            <person name="Wessler S.R."/>
            <person name="Schmutz J."/>
            <person name="Willis J.H."/>
            <person name="Rokhsar D.S."/>
        </authorList>
    </citation>
    <scope>NUCLEOTIDE SEQUENCE [LARGE SCALE GENOMIC DNA]</scope>
    <source>
        <strain evidence="8">cv. DUN x IM62</strain>
    </source>
</reference>
<dbReference type="AlphaFoldDB" id="A0A022R1P8"/>
<dbReference type="GO" id="GO:0005874">
    <property type="term" value="C:microtubule"/>
    <property type="evidence" value="ECO:0007669"/>
    <property type="project" value="UniProtKB-KW"/>
</dbReference>
<dbReference type="Pfam" id="PF06886">
    <property type="entry name" value="TPX2"/>
    <property type="match status" value="1"/>
</dbReference>
<feature type="non-terminal residue" evidence="7">
    <location>
        <position position="123"/>
    </location>
</feature>
<evidence type="ECO:0000313" key="7">
    <source>
        <dbReference type="EMBL" id="EYU34527.1"/>
    </source>
</evidence>
<dbReference type="PANTHER" id="PTHR14326:SF39">
    <property type="entry name" value="TPX2 (TARGETING PROTEIN FOR XKLP2) PROTEIN FAMILY"/>
    <property type="match status" value="1"/>
</dbReference>
<evidence type="ECO:0000256" key="4">
    <source>
        <dbReference type="ARBA" id="ARBA00022701"/>
    </source>
</evidence>
<accession>A0A022R1P8</accession>
<keyword evidence="8" id="KW-1185">Reference proteome</keyword>
<evidence type="ECO:0000256" key="1">
    <source>
        <dbReference type="ARBA" id="ARBA00004245"/>
    </source>
</evidence>
<comment type="subcellular location">
    <subcellularLocation>
        <location evidence="1">Cytoplasm</location>
        <location evidence="1">Cytoskeleton</location>
    </subcellularLocation>
</comment>
<dbReference type="GO" id="GO:0005819">
    <property type="term" value="C:spindle"/>
    <property type="evidence" value="ECO:0007669"/>
    <property type="project" value="InterPro"/>
</dbReference>